<dbReference type="GO" id="GO:0003824">
    <property type="term" value="F:catalytic activity"/>
    <property type="evidence" value="ECO:0007669"/>
    <property type="project" value="InterPro"/>
</dbReference>
<dbReference type="InterPro" id="IPR045784">
    <property type="entry name" value="Radical_SAM_N2"/>
</dbReference>
<dbReference type="PANTHER" id="PTHR42731">
    <property type="entry name" value="SLL1084 PROTEIN"/>
    <property type="match status" value="1"/>
</dbReference>
<dbReference type="SMART" id="SM00729">
    <property type="entry name" value="Elp3"/>
    <property type="match status" value="1"/>
</dbReference>
<feature type="domain" description="Radical SAM core" evidence="1">
    <location>
        <begin position="237"/>
        <end position="461"/>
    </location>
</feature>
<dbReference type="AlphaFoldDB" id="A0A0G2ZAH7"/>
<evidence type="ECO:0000259" key="1">
    <source>
        <dbReference type="PROSITE" id="PS51918"/>
    </source>
</evidence>
<gene>
    <name evidence="2" type="ORF">IX53_03845</name>
</gene>
<dbReference type="STRING" id="1330330.IX53_03845"/>
<dbReference type="InterPro" id="IPR007197">
    <property type="entry name" value="rSAM"/>
</dbReference>
<dbReference type="KEGG" id="kpf:IX53_03845"/>
<dbReference type="SFLD" id="SFLDS00029">
    <property type="entry name" value="Radical_SAM"/>
    <property type="match status" value="1"/>
</dbReference>
<dbReference type="Gene3D" id="3.80.30.20">
    <property type="entry name" value="tm_1862 like domain"/>
    <property type="match status" value="1"/>
</dbReference>
<dbReference type="RefSeq" id="WP_047754231.1">
    <property type="nucleotide sequence ID" value="NZ_CAJUHA010000013.1"/>
</dbReference>
<dbReference type="InterPro" id="IPR023404">
    <property type="entry name" value="rSAM_horseshoe"/>
</dbReference>
<dbReference type="SUPFAM" id="SSF102114">
    <property type="entry name" value="Radical SAM enzymes"/>
    <property type="match status" value="1"/>
</dbReference>
<dbReference type="Proteomes" id="UP000035159">
    <property type="component" value="Chromosome"/>
</dbReference>
<dbReference type="Pfam" id="PF19864">
    <property type="entry name" value="Radical_SAM_N2"/>
    <property type="match status" value="1"/>
</dbReference>
<dbReference type="InterPro" id="IPR058240">
    <property type="entry name" value="rSAM_sf"/>
</dbReference>
<dbReference type="PATRIC" id="fig|1330330.3.peg.772"/>
<evidence type="ECO:0000313" key="3">
    <source>
        <dbReference type="Proteomes" id="UP000035159"/>
    </source>
</evidence>
<dbReference type="InterPro" id="IPR006638">
    <property type="entry name" value="Elp3/MiaA/NifB-like_rSAM"/>
</dbReference>
<name>A0A0G2ZAH7_9BACT</name>
<dbReference type="PANTHER" id="PTHR42731:SF1">
    <property type="entry name" value="RADICAL SAM DOMAIN PROTEIN"/>
    <property type="match status" value="1"/>
</dbReference>
<dbReference type="GO" id="GO:0051536">
    <property type="term" value="F:iron-sulfur cluster binding"/>
    <property type="evidence" value="ECO:0007669"/>
    <property type="project" value="InterPro"/>
</dbReference>
<organism evidence="2 3">
    <name type="scientific">Kosmotoga pacifica</name>
    <dbReference type="NCBI Taxonomy" id="1330330"/>
    <lineage>
        <taxon>Bacteria</taxon>
        <taxon>Thermotogati</taxon>
        <taxon>Thermotogota</taxon>
        <taxon>Thermotogae</taxon>
        <taxon>Kosmotogales</taxon>
        <taxon>Kosmotogaceae</taxon>
        <taxon>Kosmotoga</taxon>
    </lineage>
</organism>
<keyword evidence="3" id="KW-1185">Reference proteome</keyword>
<protein>
    <submittedName>
        <fullName evidence="2">Radical SAM protein</fullName>
    </submittedName>
</protein>
<dbReference type="PROSITE" id="PS51918">
    <property type="entry name" value="RADICAL_SAM"/>
    <property type="match status" value="1"/>
</dbReference>
<dbReference type="CDD" id="cd01335">
    <property type="entry name" value="Radical_SAM"/>
    <property type="match status" value="1"/>
</dbReference>
<sequence length="587" mass="67186">MDIYSWLVHSGVLSAVRKPSRYIGKELNSVKKTPEGKLRVLLAFPDIYEIGMSHIGLKLLYDLLNRENYVYAERAYLPWKDMLAEMKKYGIPVYSMESYTPVREFHILGITLQYELSYTNVLGLLEFSGIPLLQKDRSDEPLVVGGGPCTSNPEPMADFFDLFVIGDGEAAILEIAKLVHKNLELLKAGRRRELLSLLSRLPGVYVPSLGKREVHKALIKDLNDYEIMTSPVVPYMNVVHDRAVIEIMRGCNRGCRFCQAGMFYRPVRERKLEEVLSSIEPLIESTGYEELSFLSLSTMDYTAVEKLTSGTLQYLQKEKVGLSLPSTRVDSFGVEMATKIASIRKTGLTFAPEAGTQRLRNVINKNITEKEVIEAISSAIERGWKRVKLYFMIGLPTETEEDIEGIVELSKKVKRLGLKYLTVSISIFVPKPHTPFQYARQITPPEARKKFAILSKIKRFATLQLHDPGKSYIEGALSRGDRRVGEVIYRAYKAGSLFDEWGEEFRLSTWLKAFEACGIDPELYSREKRPDEKLPWDHISLGITREFLYREYQKALKEETTQDCRWDRCTLCGVCQEYRTFNVLNRV</sequence>
<accession>A0A0G2ZAH7</accession>
<proteinExistence type="predicted"/>
<dbReference type="OrthoDB" id="9806827at2"/>
<dbReference type="EMBL" id="CP011232">
    <property type="protein sequence ID" value="AKI97096.1"/>
    <property type="molecule type" value="Genomic_DNA"/>
</dbReference>
<dbReference type="SFLD" id="SFLDG01082">
    <property type="entry name" value="B12-binding_domain_containing"/>
    <property type="match status" value="1"/>
</dbReference>
<reference evidence="2 3" key="1">
    <citation type="submission" date="2015-04" db="EMBL/GenBank/DDBJ databases">
        <title>Complete Genome Sequence of Kosmotoga pacifica SLHLJ1.</title>
        <authorList>
            <person name="Jiang L.J."/>
            <person name="Shao Z.Z."/>
            <person name="Jebbar M."/>
        </authorList>
    </citation>
    <scope>NUCLEOTIDE SEQUENCE [LARGE SCALE GENOMIC DNA]</scope>
    <source>
        <strain evidence="2 3">SLHLJ1</strain>
    </source>
</reference>
<evidence type="ECO:0000313" key="2">
    <source>
        <dbReference type="EMBL" id="AKI97096.1"/>
    </source>
</evidence>
<dbReference type="Pfam" id="PF04055">
    <property type="entry name" value="Radical_SAM"/>
    <property type="match status" value="1"/>
</dbReference>